<dbReference type="Pfam" id="PF13966">
    <property type="entry name" value="zf-RVT"/>
    <property type="match status" value="1"/>
</dbReference>
<gene>
    <name evidence="2" type="ORF">V6N11_058971</name>
</gene>
<dbReference type="EMBL" id="JBBPBN010000002">
    <property type="protein sequence ID" value="KAK9045081.1"/>
    <property type="molecule type" value="Genomic_DNA"/>
</dbReference>
<reference evidence="2 3" key="1">
    <citation type="journal article" date="2024" name="G3 (Bethesda)">
        <title>Genome assembly of Hibiscus sabdariffa L. provides insights into metabolisms of medicinal natural products.</title>
        <authorList>
            <person name="Kim T."/>
        </authorList>
    </citation>
    <scope>NUCLEOTIDE SEQUENCE [LARGE SCALE GENOMIC DNA]</scope>
    <source>
        <strain evidence="2">TK-2024</strain>
        <tissue evidence="2">Old leaves</tissue>
    </source>
</reference>
<comment type="caution">
    <text evidence="2">The sequence shown here is derived from an EMBL/GenBank/DDBJ whole genome shotgun (WGS) entry which is preliminary data.</text>
</comment>
<dbReference type="InterPro" id="IPR026960">
    <property type="entry name" value="RVT-Znf"/>
</dbReference>
<proteinExistence type="predicted"/>
<keyword evidence="3" id="KW-1185">Reference proteome</keyword>
<accession>A0ABR2U6E2</accession>
<feature type="domain" description="Reverse transcriptase zinc-binding" evidence="1">
    <location>
        <begin position="7"/>
        <end position="58"/>
    </location>
</feature>
<evidence type="ECO:0000313" key="2">
    <source>
        <dbReference type="EMBL" id="KAK9045081.1"/>
    </source>
</evidence>
<evidence type="ECO:0000259" key="1">
    <source>
        <dbReference type="Pfam" id="PF13966"/>
    </source>
</evidence>
<dbReference type="Proteomes" id="UP001396334">
    <property type="component" value="Unassembled WGS sequence"/>
</dbReference>
<name>A0ABR2U6E2_9ROSI</name>
<organism evidence="2 3">
    <name type="scientific">Hibiscus sabdariffa</name>
    <name type="common">roselle</name>
    <dbReference type="NCBI Taxonomy" id="183260"/>
    <lineage>
        <taxon>Eukaryota</taxon>
        <taxon>Viridiplantae</taxon>
        <taxon>Streptophyta</taxon>
        <taxon>Embryophyta</taxon>
        <taxon>Tracheophyta</taxon>
        <taxon>Spermatophyta</taxon>
        <taxon>Magnoliopsida</taxon>
        <taxon>eudicotyledons</taxon>
        <taxon>Gunneridae</taxon>
        <taxon>Pentapetalae</taxon>
        <taxon>rosids</taxon>
        <taxon>malvids</taxon>
        <taxon>Malvales</taxon>
        <taxon>Malvaceae</taxon>
        <taxon>Malvoideae</taxon>
        <taxon>Hibiscus</taxon>
    </lineage>
</organism>
<evidence type="ECO:0000313" key="3">
    <source>
        <dbReference type="Proteomes" id="UP001396334"/>
    </source>
</evidence>
<sequence>MCGEPSIALWLACCNKLMTNQERVHCKFDVDDRCNACGMEVEDVDHVLRNCVQTQMIWREVIKHDRLEEIFTLDFKRWIHENLKNGAGFAKENTNWDLMFGGMCWFIWLHRNSQIFDDQAGEPGSISHRAKPWFQRAAASCVASRVESHLALVPASGICRWSTPPTSWNKVNSNSAMLLSDGFASCGVIQDNIGH</sequence>
<protein>
    <recommendedName>
        <fullName evidence="1">Reverse transcriptase zinc-binding domain-containing protein</fullName>
    </recommendedName>
</protein>